<evidence type="ECO:0000256" key="8">
    <source>
        <dbReference type="ARBA" id="ARBA00023033"/>
    </source>
</evidence>
<proteinExistence type="inferred from homology"/>
<dbReference type="EMBL" id="VDMD01000001">
    <property type="protein sequence ID" value="TRM70221.1"/>
    <property type="molecule type" value="Genomic_DNA"/>
</dbReference>
<dbReference type="PRINTS" id="PR00463">
    <property type="entry name" value="EP450I"/>
</dbReference>
<comment type="pathway">
    <text evidence="2">Secondary metabolite biosynthesis.</text>
</comment>
<dbReference type="GO" id="GO:0004497">
    <property type="term" value="F:monooxygenase activity"/>
    <property type="evidence" value="ECO:0007669"/>
    <property type="project" value="UniProtKB-KW"/>
</dbReference>
<evidence type="ECO:0000256" key="7">
    <source>
        <dbReference type="ARBA" id="ARBA00023004"/>
    </source>
</evidence>
<keyword evidence="6 10" id="KW-0560">Oxidoreductase</keyword>
<keyword evidence="12" id="KW-1185">Reference proteome</keyword>
<comment type="caution">
    <text evidence="11">The sequence shown here is derived from an EMBL/GenBank/DDBJ whole genome shotgun (WGS) entry which is preliminary data.</text>
</comment>
<dbReference type="InterPro" id="IPR050364">
    <property type="entry name" value="Cytochrome_P450_fung"/>
</dbReference>
<dbReference type="PROSITE" id="PS00086">
    <property type="entry name" value="CYTOCHROME_P450"/>
    <property type="match status" value="1"/>
</dbReference>
<dbReference type="PANTHER" id="PTHR46300:SF11">
    <property type="entry name" value="OXIDOREDUCTASE, PUTATIVE-RELATED"/>
    <property type="match status" value="1"/>
</dbReference>
<evidence type="ECO:0000256" key="4">
    <source>
        <dbReference type="ARBA" id="ARBA00022617"/>
    </source>
</evidence>
<evidence type="ECO:0000313" key="11">
    <source>
        <dbReference type="EMBL" id="TRM70221.1"/>
    </source>
</evidence>
<dbReference type="GO" id="GO:0005506">
    <property type="term" value="F:iron ion binding"/>
    <property type="evidence" value="ECO:0007669"/>
    <property type="project" value="InterPro"/>
</dbReference>
<evidence type="ECO:0000313" key="12">
    <source>
        <dbReference type="Proteomes" id="UP000320762"/>
    </source>
</evidence>
<accession>A0A550CZK1</accession>
<comment type="cofactor">
    <cofactor evidence="1 9">
        <name>heme</name>
        <dbReference type="ChEBI" id="CHEBI:30413"/>
    </cofactor>
</comment>
<evidence type="ECO:0000256" key="6">
    <source>
        <dbReference type="ARBA" id="ARBA00023002"/>
    </source>
</evidence>
<dbReference type="PANTHER" id="PTHR46300">
    <property type="entry name" value="P450, PUTATIVE (EUROFUNG)-RELATED-RELATED"/>
    <property type="match status" value="1"/>
</dbReference>
<evidence type="ECO:0000256" key="2">
    <source>
        <dbReference type="ARBA" id="ARBA00005179"/>
    </source>
</evidence>
<organism evidence="11 12">
    <name type="scientific">Schizophyllum amplum</name>
    <dbReference type="NCBI Taxonomy" id="97359"/>
    <lineage>
        <taxon>Eukaryota</taxon>
        <taxon>Fungi</taxon>
        <taxon>Dikarya</taxon>
        <taxon>Basidiomycota</taxon>
        <taxon>Agaricomycotina</taxon>
        <taxon>Agaricomycetes</taxon>
        <taxon>Agaricomycetidae</taxon>
        <taxon>Agaricales</taxon>
        <taxon>Schizophyllaceae</taxon>
        <taxon>Schizophyllum</taxon>
    </lineage>
</organism>
<protein>
    <submittedName>
        <fullName evidence="11">Cytochrome P450</fullName>
    </submittedName>
</protein>
<name>A0A550CZK1_9AGAR</name>
<comment type="similarity">
    <text evidence="3 10">Belongs to the cytochrome P450 family.</text>
</comment>
<dbReference type="SUPFAM" id="SSF48264">
    <property type="entry name" value="Cytochrome P450"/>
    <property type="match status" value="1"/>
</dbReference>
<dbReference type="AlphaFoldDB" id="A0A550CZK1"/>
<keyword evidence="5 9" id="KW-0479">Metal-binding</keyword>
<dbReference type="InterPro" id="IPR002401">
    <property type="entry name" value="Cyt_P450_E_grp-I"/>
</dbReference>
<evidence type="ECO:0000256" key="9">
    <source>
        <dbReference type="PIRSR" id="PIRSR602401-1"/>
    </source>
</evidence>
<evidence type="ECO:0000256" key="10">
    <source>
        <dbReference type="RuleBase" id="RU000461"/>
    </source>
</evidence>
<dbReference type="Pfam" id="PF00067">
    <property type="entry name" value="p450"/>
    <property type="match status" value="2"/>
</dbReference>
<dbReference type="InterPro" id="IPR036396">
    <property type="entry name" value="Cyt_P450_sf"/>
</dbReference>
<sequence length="508" mass="56765">MSPVVVAFVVCMLVACYRIMRIGSRERGVAHGPGTIPILGNLHQVPTTFPHLRFTEWAREYGEIYSLKFGSGTVIVLSSARAIKEVLDIQSMDTSDRPPNLYFDMVTDGWGIFLCRYSNKWRQLRKAAQTLLASSTVKKYIPIQEAEATQLQFDMLLAPENFFDHVYRFSASVILSVTYGKRAPRSETPTAKAFAEINSRWSEFIAPRGTPPTDLQPLLRWIPDRLDPWASESGFFMANVIRDRPSHELTEEQMSMLAGSLYEAGSHTTATYLHGLVLLLATHPDVQAKAFAELDDVVGETRSPTYEDTEGLPYLRALLQEAHRFRVLEPLSIPHRATRDLHYKGHLIPEGATLFGNIHLFDAPEEFNPDRYLLTPHGTRPGVEDGDLRSTLVFGIGRRICPGMHLASASTILAAMKFIWAFQFSPAVDPATGKEVPLDPRAACDGLAVGVPRFACDIRCRSPAKAQIVRRTFQVDAAPTLSAFEYNLAKADKDWLDSVRVLPEEVMC</sequence>
<dbReference type="GO" id="GO:0016705">
    <property type="term" value="F:oxidoreductase activity, acting on paired donors, with incorporation or reduction of molecular oxygen"/>
    <property type="evidence" value="ECO:0007669"/>
    <property type="project" value="InterPro"/>
</dbReference>
<dbReference type="OrthoDB" id="1103324at2759"/>
<gene>
    <name evidence="11" type="ORF">BD626DRAFT_544675</name>
</gene>
<dbReference type="STRING" id="97359.A0A550CZK1"/>
<dbReference type="Proteomes" id="UP000320762">
    <property type="component" value="Unassembled WGS sequence"/>
</dbReference>
<reference evidence="11 12" key="1">
    <citation type="journal article" date="2019" name="New Phytol.">
        <title>Comparative genomics reveals unique wood-decay strategies and fruiting body development in the Schizophyllaceae.</title>
        <authorList>
            <person name="Almasi E."/>
            <person name="Sahu N."/>
            <person name="Krizsan K."/>
            <person name="Balint B."/>
            <person name="Kovacs G.M."/>
            <person name="Kiss B."/>
            <person name="Cseklye J."/>
            <person name="Drula E."/>
            <person name="Henrissat B."/>
            <person name="Nagy I."/>
            <person name="Chovatia M."/>
            <person name="Adam C."/>
            <person name="LaButti K."/>
            <person name="Lipzen A."/>
            <person name="Riley R."/>
            <person name="Grigoriev I.V."/>
            <person name="Nagy L.G."/>
        </authorList>
    </citation>
    <scope>NUCLEOTIDE SEQUENCE [LARGE SCALE GENOMIC DNA]</scope>
    <source>
        <strain evidence="11 12">NL-1724</strain>
    </source>
</reference>
<feature type="binding site" description="axial binding residue" evidence="9">
    <location>
        <position position="401"/>
    </location>
    <ligand>
        <name>heme</name>
        <dbReference type="ChEBI" id="CHEBI:30413"/>
    </ligand>
    <ligandPart>
        <name>Fe</name>
        <dbReference type="ChEBI" id="CHEBI:18248"/>
    </ligandPart>
</feature>
<dbReference type="Gene3D" id="1.10.630.10">
    <property type="entry name" value="Cytochrome P450"/>
    <property type="match status" value="1"/>
</dbReference>
<keyword evidence="7 9" id="KW-0408">Iron</keyword>
<evidence type="ECO:0000256" key="5">
    <source>
        <dbReference type="ARBA" id="ARBA00022723"/>
    </source>
</evidence>
<dbReference type="InterPro" id="IPR017972">
    <property type="entry name" value="Cyt_P450_CS"/>
</dbReference>
<evidence type="ECO:0000256" key="1">
    <source>
        <dbReference type="ARBA" id="ARBA00001971"/>
    </source>
</evidence>
<keyword evidence="8 10" id="KW-0503">Monooxygenase</keyword>
<keyword evidence="4 9" id="KW-0349">Heme</keyword>
<dbReference type="GO" id="GO:0020037">
    <property type="term" value="F:heme binding"/>
    <property type="evidence" value="ECO:0007669"/>
    <property type="project" value="InterPro"/>
</dbReference>
<dbReference type="InterPro" id="IPR001128">
    <property type="entry name" value="Cyt_P450"/>
</dbReference>
<evidence type="ECO:0000256" key="3">
    <source>
        <dbReference type="ARBA" id="ARBA00010617"/>
    </source>
</evidence>